<feature type="region of interest" description="Disordered" evidence="10">
    <location>
        <begin position="1007"/>
        <end position="1031"/>
    </location>
</feature>
<dbReference type="AlphaFoldDB" id="A0A3E1Y6Z6"/>
<evidence type="ECO:0000259" key="12">
    <source>
        <dbReference type="Pfam" id="PF00593"/>
    </source>
</evidence>
<keyword evidence="3 8" id="KW-1134">Transmembrane beta strand</keyword>
<organism evidence="14 15">
    <name type="scientific">Chitinophaga silvatica</name>
    <dbReference type="NCBI Taxonomy" id="2282649"/>
    <lineage>
        <taxon>Bacteria</taxon>
        <taxon>Pseudomonadati</taxon>
        <taxon>Bacteroidota</taxon>
        <taxon>Chitinophagia</taxon>
        <taxon>Chitinophagales</taxon>
        <taxon>Chitinophagaceae</taxon>
        <taxon>Chitinophaga</taxon>
    </lineage>
</organism>
<feature type="signal peptide" evidence="11">
    <location>
        <begin position="1"/>
        <end position="20"/>
    </location>
</feature>
<evidence type="ECO:0000313" key="14">
    <source>
        <dbReference type="EMBL" id="RFS20699.1"/>
    </source>
</evidence>
<dbReference type="InterPro" id="IPR023996">
    <property type="entry name" value="TonB-dep_OMP_SusC/RagA"/>
</dbReference>
<evidence type="ECO:0000256" key="9">
    <source>
        <dbReference type="RuleBase" id="RU003357"/>
    </source>
</evidence>
<dbReference type="InterPro" id="IPR008969">
    <property type="entry name" value="CarboxyPept-like_regulatory"/>
</dbReference>
<evidence type="ECO:0000256" key="11">
    <source>
        <dbReference type="SAM" id="SignalP"/>
    </source>
</evidence>
<feature type="chain" id="PRO_5017760867" evidence="11">
    <location>
        <begin position="21"/>
        <end position="1043"/>
    </location>
</feature>
<evidence type="ECO:0000256" key="2">
    <source>
        <dbReference type="ARBA" id="ARBA00022448"/>
    </source>
</evidence>
<feature type="domain" description="TonB-dependent receptor plug" evidence="13">
    <location>
        <begin position="116"/>
        <end position="233"/>
    </location>
</feature>
<evidence type="ECO:0000256" key="7">
    <source>
        <dbReference type="ARBA" id="ARBA00023237"/>
    </source>
</evidence>
<keyword evidence="2 8" id="KW-0813">Transport</keyword>
<comment type="similarity">
    <text evidence="8 9">Belongs to the TonB-dependent receptor family.</text>
</comment>
<dbReference type="Proteomes" id="UP000260644">
    <property type="component" value="Unassembled WGS sequence"/>
</dbReference>
<dbReference type="InterPro" id="IPR037066">
    <property type="entry name" value="Plug_dom_sf"/>
</dbReference>
<keyword evidence="4 8" id="KW-0812">Transmembrane</keyword>
<keyword evidence="6 8" id="KW-0472">Membrane</keyword>
<dbReference type="InterPro" id="IPR012910">
    <property type="entry name" value="Plug_dom"/>
</dbReference>
<keyword evidence="15" id="KW-1185">Reference proteome</keyword>
<evidence type="ECO:0000256" key="8">
    <source>
        <dbReference type="PROSITE-ProRule" id="PRU01360"/>
    </source>
</evidence>
<feature type="compositionally biased region" description="Polar residues" evidence="10">
    <location>
        <begin position="1012"/>
        <end position="1021"/>
    </location>
</feature>
<dbReference type="SUPFAM" id="SSF56935">
    <property type="entry name" value="Porins"/>
    <property type="match status" value="1"/>
</dbReference>
<dbReference type="Gene3D" id="2.170.130.10">
    <property type="entry name" value="TonB-dependent receptor, plug domain"/>
    <property type="match status" value="1"/>
</dbReference>
<dbReference type="Pfam" id="PF13715">
    <property type="entry name" value="CarbopepD_reg_2"/>
    <property type="match status" value="1"/>
</dbReference>
<reference evidence="14 15" key="1">
    <citation type="submission" date="2018-07" db="EMBL/GenBank/DDBJ databases">
        <title>Chitinophaga K2CV101002-2 sp. nov., isolated from a monsoon evergreen broad-leaved forest soil.</title>
        <authorList>
            <person name="Lv Y."/>
        </authorList>
    </citation>
    <scope>NUCLEOTIDE SEQUENCE [LARGE SCALE GENOMIC DNA]</scope>
    <source>
        <strain evidence="14 15">GDMCC 1.1288</strain>
    </source>
</reference>
<evidence type="ECO:0000259" key="13">
    <source>
        <dbReference type="Pfam" id="PF07715"/>
    </source>
</evidence>
<comment type="subcellular location">
    <subcellularLocation>
        <location evidence="1 8">Cell outer membrane</location>
        <topology evidence="1 8">Multi-pass membrane protein</topology>
    </subcellularLocation>
</comment>
<evidence type="ECO:0000256" key="1">
    <source>
        <dbReference type="ARBA" id="ARBA00004571"/>
    </source>
</evidence>
<feature type="domain" description="TonB-dependent receptor-like beta-barrel" evidence="12">
    <location>
        <begin position="418"/>
        <end position="853"/>
    </location>
</feature>
<dbReference type="InterPro" id="IPR036942">
    <property type="entry name" value="Beta-barrel_TonB_sf"/>
</dbReference>
<dbReference type="SUPFAM" id="SSF49464">
    <property type="entry name" value="Carboxypeptidase regulatory domain-like"/>
    <property type="match status" value="1"/>
</dbReference>
<evidence type="ECO:0000256" key="6">
    <source>
        <dbReference type="ARBA" id="ARBA00023136"/>
    </source>
</evidence>
<dbReference type="Gene3D" id="2.60.40.1120">
    <property type="entry name" value="Carboxypeptidase-like, regulatory domain"/>
    <property type="match status" value="1"/>
</dbReference>
<dbReference type="GO" id="GO:0009279">
    <property type="term" value="C:cell outer membrane"/>
    <property type="evidence" value="ECO:0007669"/>
    <property type="project" value="UniProtKB-SubCell"/>
</dbReference>
<dbReference type="PROSITE" id="PS52016">
    <property type="entry name" value="TONB_DEPENDENT_REC_3"/>
    <property type="match status" value="1"/>
</dbReference>
<keyword evidence="11" id="KW-0732">Signal</keyword>
<keyword evidence="5 9" id="KW-0798">TonB box</keyword>
<dbReference type="InterPro" id="IPR023997">
    <property type="entry name" value="TonB-dep_OMP_SusC/RagA_CS"/>
</dbReference>
<keyword evidence="14" id="KW-0675">Receptor</keyword>
<evidence type="ECO:0000256" key="10">
    <source>
        <dbReference type="SAM" id="MobiDB-lite"/>
    </source>
</evidence>
<dbReference type="InterPro" id="IPR000531">
    <property type="entry name" value="Beta-barrel_TonB"/>
</dbReference>
<dbReference type="Pfam" id="PF07715">
    <property type="entry name" value="Plug"/>
    <property type="match status" value="1"/>
</dbReference>
<dbReference type="NCBIfam" id="TIGR04057">
    <property type="entry name" value="SusC_RagA_signa"/>
    <property type="match status" value="1"/>
</dbReference>
<dbReference type="OrthoDB" id="9768177at2"/>
<accession>A0A3E1Y6Z6</accession>
<gene>
    <name evidence="14" type="ORF">DVR12_19265</name>
</gene>
<dbReference type="Pfam" id="PF00593">
    <property type="entry name" value="TonB_dep_Rec_b-barrel"/>
    <property type="match status" value="1"/>
</dbReference>
<proteinExistence type="inferred from homology"/>
<dbReference type="InterPro" id="IPR039426">
    <property type="entry name" value="TonB-dep_rcpt-like"/>
</dbReference>
<evidence type="ECO:0000256" key="4">
    <source>
        <dbReference type="ARBA" id="ARBA00022692"/>
    </source>
</evidence>
<dbReference type="RefSeq" id="WP_116977417.1">
    <property type="nucleotide sequence ID" value="NZ_QPMM01000010.1"/>
</dbReference>
<evidence type="ECO:0000313" key="15">
    <source>
        <dbReference type="Proteomes" id="UP000260644"/>
    </source>
</evidence>
<dbReference type="EMBL" id="QPMM01000010">
    <property type="protein sequence ID" value="RFS20699.1"/>
    <property type="molecule type" value="Genomic_DNA"/>
</dbReference>
<dbReference type="NCBIfam" id="TIGR04056">
    <property type="entry name" value="OMP_RagA_SusC"/>
    <property type="match status" value="1"/>
</dbReference>
<protein>
    <submittedName>
        <fullName evidence="14">TonB-dependent receptor</fullName>
    </submittedName>
</protein>
<name>A0A3E1Y6Z6_9BACT</name>
<sequence>MRKSLLVVVSMLCLVTSVLAQTHRTVTGKVSDESGSPLPGVTISIPGGKSGTVTDAKGIFSLSVTTETKTLRVSFVGYEEKVLQITSDNLGSIKLIPDTKAISEVVVVGYGTQRRTEVTGSITSVKGATVATLPVQSFEAGLGGRAAGVQITVPNGVVNNPPVFRIRGTNSLSLSAYPLIVIDGVPTFTGDVGSTSAPLNPLSSINPEDIESIDIGKDAAATAIYGSRAANGVVFVTTKKGRPGRPRISYDGWVGISSPNRLPKLLNARQYLEMKNEGLKNAGNANTYVPTLDAKGDTVDTKWMDVVYRKQAVSQSHNVNISGGTEISNYYLSAGYTKQQGILRQNDFIRKNIMLNLNQRLGKALSIGGKLSYSNENSLISGASGSLEGEAFASGGLARLAFLTSPIVAPYNNDGSYNVDDGYIGGGDNVLQTGIYNPKVLLDLDRSNVESNHIQANVYAELKPWEWLTLRTTYGGDYIFMNNDIFENAISGDNAASNGMANSIHSDYKRWIWTNTAQFDKTFNYHSINVLIGGEQQRDQRERYGLQRTNQADSYFNNTEGGWINDYSSDLLRRQNYLLSSFARVNYNYREKYYVSANVRQDQFSAFGENNKKGIFYGFSAGWEITKEQFWADSKLSEVFSGLKLRASHGKVGNLAGLGDYDALSLYRPVPYGGDPAIYYYQSGNPNLGWEVSKKTDVGLAFGLLNNRLTGELGYYYNNIDGLILQVPQAPSAGIPHTNTTSTIPVNVGKMYNKGWEFNVNFAAINKKAFSWNTSFNIAFNKNQITELSGSELTSIPFVTSSLEQTSVNKVGYPAGMIYVVLTKGVDPLTGRRIFVNAAGEDVYFDPAAQDKYKYADGKIASPVGTKDAVAYKNTNPKVLGGFENTFRYKNFELNVLLTYQTGFYVYYGSYAGMKDQRYWNNSIDVLKRWQKPNDITDIPRVVNGDNISNGSSFAIAANVFKGDFLKLRSVGLTYVIPETAVKPLHLTGAKVYVRGNNLAIVTKYPGPDPEVSSNGNNASGQGVDRNTLGNGRTVTVGLNVNF</sequence>
<comment type="caution">
    <text evidence="14">The sequence shown here is derived from an EMBL/GenBank/DDBJ whole genome shotgun (WGS) entry which is preliminary data.</text>
</comment>
<evidence type="ECO:0000256" key="5">
    <source>
        <dbReference type="ARBA" id="ARBA00023077"/>
    </source>
</evidence>
<dbReference type="Gene3D" id="2.40.170.20">
    <property type="entry name" value="TonB-dependent receptor, beta-barrel domain"/>
    <property type="match status" value="1"/>
</dbReference>
<evidence type="ECO:0000256" key="3">
    <source>
        <dbReference type="ARBA" id="ARBA00022452"/>
    </source>
</evidence>
<keyword evidence="7 8" id="KW-0998">Cell outer membrane</keyword>